<reference evidence="9" key="1">
    <citation type="submission" date="2022-11" db="EMBL/GenBank/DDBJ databases">
        <authorList>
            <person name="Petersen C."/>
        </authorList>
    </citation>
    <scope>NUCLEOTIDE SEQUENCE</scope>
    <source>
        <strain evidence="9">IBT 30761</strain>
    </source>
</reference>
<feature type="region of interest" description="Disordered" evidence="7">
    <location>
        <begin position="86"/>
        <end position="122"/>
    </location>
</feature>
<dbReference type="OrthoDB" id="2269373at2759"/>
<dbReference type="CDD" id="cd00067">
    <property type="entry name" value="GAL4"/>
    <property type="match status" value="1"/>
</dbReference>
<evidence type="ECO:0000259" key="8">
    <source>
        <dbReference type="PROSITE" id="PS50048"/>
    </source>
</evidence>
<dbReference type="GeneID" id="81361105"/>
<dbReference type="GO" id="GO:0006351">
    <property type="term" value="P:DNA-templated transcription"/>
    <property type="evidence" value="ECO:0007669"/>
    <property type="project" value="InterPro"/>
</dbReference>
<gene>
    <name evidence="9" type="ORF">N7532_009635</name>
</gene>
<dbReference type="InterPro" id="IPR007219">
    <property type="entry name" value="XnlR_reg_dom"/>
</dbReference>
<dbReference type="Proteomes" id="UP001149074">
    <property type="component" value="Unassembled WGS sequence"/>
</dbReference>
<evidence type="ECO:0000256" key="2">
    <source>
        <dbReference type="ARBA" id="ARBA00022723"/>
    </source>
</evidence>
<dbReference type="InterPro" id="IPR050613">
    <property type="entry name" value="Sec_Metabolite_Reg"/>
</dbReference>
<dbReference type="Pfam" id="PF00172">
    <property type="entry name" value="Zn_clus"/>
    <property type="match status" value="1"/>
</dbReference>
<evidence type="ECO:0000256" key="7">
    <source>
        <dbReference type="SAM" id="MobiDB-lite"/>
    </source>
</evidence>
<accession>A0A9W9EZY7</accession>
<proteinExistence type="predicted"/>
<keyword evidence="3" id="KW-0805">Transcription regulation</keyword>
<dbReference type="PANTHER" id="PTHR31001:SF45">
    <property type="entry name" value="ZN(II)2CYS6 TRANSCRIPTION FACTOR (EUROFUNG)"/>
    <property type="match status" value="1"/>
</dbReference>
<dbReference type="InterPro" id="IPR001138">
    <property type="entry name" value="Zn2Cys6_DnaBD"/>
</dbReference>
<dbReference type="InterPro" id="IPR036864">
    <property type="entry name" value="Zn2-C6_fun-type_DNA-bd_sf"/>
</dbReference>
<protein>
    <recommendedName>
        <fullName evidence="8">Zn(2)-C6 fungal-type domain-containing protein</fullName>
    </recommendedName>
</protein>
<evidence type="ECO:0000256" key="5">
    <source>
        <dbReference type="ARBA" id="ARBA00023163"/>
    </source>
</evidence>
<dbReference type="GO" id="GO:0008270">
    <property type="term" value="F:zinc ion binding"/>
    <property type="evidence" value="ECO:0007669"/>
    <property type="project" value="InterPro"/>
</dbReference>
<dbReference type="CDD" id="cd12148">
    <property type="entry name" value="fungal_TF_MHR"/>
    <property type="match status" value="1"/>
</dbReference>
<keyword evidence="6" id="KW-0539">Nucleus</keyword>
<organism evidence="9 10">
    <name type="scientific">Penicillium argentinense</name>
    <dbReference type="NCBI Taxonomy" id="1131581"/>
    <lineage>
        <taxon>Eukaryota</taxon>
        <taxon>Fungi</taxon>
        <taxon>Dikarya</taxon>
        <taxon>Ascomycota</taxon>
        <taxon>Pezizomycotina</taxon>
        <taxon>Eurotiomycetes</taxon>
        <taxon>Eurotiomycetidae</taxon>
        <taxon>Eurotiales</taxon>
        <taxon>Aspergillaceae</taxon>
        <taxon>Penicillium</taxon>
    </lineage>
</organism>
<reference evidence="9" key="2">
    <citation type="journal article" date="2023" name="IMA Fungus">
        <title>Comparative genomic study of the Penicillium genus elucidates a diverse pangenome and 15 lateral gene transfer events.</title>
        <authorList>
            <person name="Petersen C."/>
            <person name="Sorensen T."/>
            <person name="Nielsen M.R."/>
            <person name="Sondergaard T.E."/>
            <person name="Sorensen J.L."/>
            <person name="Fitzpatrick D.A."/>
            <person name="Frisvad J.C."/>
            <person name="Nielsen K.L."/>
        </authorList>
    </citation>
    <scope>NUCLEOTIDE SEQUENCE</scope>
    <source>
        <strain evidence="9">IBT 30761</strain>
    </source>
</reference>
<dbReference type="GO" id="GO:0003677">
    <property type="term" value="F:DNA binding"/>
    <property type="evidence" value="ECO:0007669"/>
    <property type="project" value="UniProtKB-KW"/>
</dbReference>
<evidence type="ECO:0000256" key="1">
    <source>
        <dbReference type="ARBA" id="ARBA00004123"/>
    </source>
</evidence>
<comment type="caution">
    <text evidence="9">The sequence shown here is derived from an EMBL/GenBank/DDBJ whole genome shotgun (WGS) entry which is preliminary data.</text>
</comment>
<dbReference type="SUPFAM" id="SSF57701">
    <property type="entry name" value="Zn2/Cys6 DNA-binding domain"/>
    <property type="match status" value="1"/>
</dbReference>
<dbReference type="SMART" id="SM00906">
    <property type="entry name" value="Fungal_trans"/>
    <property type="match status" value="1"/>
</dbReference>
<dbReference type="AlphaFoldDB" id="A0A9W9EZY7"/>
<keyword evidence="5" id="KW-0804">Transcription</keyword>
<dbReference type="SMART" id="SM00066">
    <property type="entry name" value="GAL4"/>
    <property type="match status" value="1"/>
</dbReference>
<sequence>MSQSGTSASATRSSRSQRILACVLCQQRKVKCDRKFPCANCVRFQTECVPATLTPRRRRRRFPERDLLDRIRKYEDLLRQNNVSFDALPNDSGVGANTPSTDGEEDSEGERRSAIPATHKQSREAKDLWSVLRQQWEGEAITDGVSEAGIKRAMDQLYTTNDNILFGLRHTPIVLSSLHPDPVQIFRLWQIYLNNIDPLLKVTHTPTLQMRIIEAVSNLQDISSTLEALMFSIYAMSIMSLSPGECQATFNSPRENLLTKYQCACQQALLNCEYLRSGDRECLTAFFLFLVSIGRGTDPRSLSSMFGVALRIAYRMGIHSESSAANLEPFEMEMRRRLWWAFKLLDSRIGELADSKTIALDPIWDCHLPLNVNDTELRPDMKELPSAQGPSSDALFIVVRSAIGDFIRHAKFHLDFTNPVLKSVVQEIKQGNAPEHVNLIAFEKNLEDRYLKACSADNPLHLMTVCVARSQLAKTHLLEHYWRLSESPEDPTGAQRDINMRHAFTMLECDAQVMSSPITKGYRWLLGFYFPFPAYVHIVQELHRRPTCNLAEKAWQVLSHHFEVRVNVPEGRDSPFFDIFTKIVLSAWEAREKKLGCRETDLAVPTIVTIIKERVMQKAGDTASRETYQSSDNLDMNLDGLTMPTPMGFGNYGMFNGLGGQYPESATGFGMHQYFRAYQNPSQLPLNTMDWTFGGNMAW</sequence>
<dbReference type="EMBL" id="JAPQKI010000009">
    <property type="protein sequence ID" value="KAJ5090951.1"/>
    <property type="molecule type" value="Genomic_DNA"/>
</dbReference>
<keyword evidence="4" id="KW-0238">DNA-binding</keyword>
<evidence type="ECO:0000256" key="4">
    <source>
        <dbReference type="ARBA" id="ARBA00023125"/>
    </source>
</evidence>
<evidence type="ECO:0000313" key="9">
    <source>
        <dbReference type="EMBL" id="KAJ5090951.1"/>
    </source>
</evidence>
<dbReference type="GO" id="GO:0000981">
    <property type="term" value="F:DNA-binding transcription factor activity, RNA polymerase II-specific"/>
    <property type="evidence" value="ECO:0007669"/>
    <property type="project" value="InterPro"/>
</dbReference>
<evidence type="ECO:0000256" key="6">
    <source>
        <dbReference type="ARBA" id="ARBA00023242"/>
    </source>
</evidence>
<dbReference type="Pfam" id="PF04082">
    <property type="entry name" value="Fungal_trans"/>
    <property type="match status" value="1"/>
</dbReference>
<dbReference type="RefSeq" id="XP_056472932.1">
    <property type="nucleotide sequence ID" value="XM_056622126.1"/>
</dbReference>
<feature type="domain" description="Zn(2)-C6 fungal-type" evidence="8">
    <location>
        <begin position="21"/>
        <end position="49"/>
    </location>
</feature>
<evidence type="ECO:0000256" key="3">
    <source>
        <dbReference type="ARBA" id="ARBA00023015"/>
    </source>
</evidence>
<dbReference type="GO" id="GO:0005634">
    <property type="term" value="C:nucleus"/>
    <property type="evidence" value="ECO:0007669"/>
    <property type="project" value="UniProtKB-SubCell"/>
</dbReference>
<evidence type="ECO:0000313" key="10">
    <source>
        <dbReference type="Proteomes" id="UP001149074"/>
    </source>
</evidence>
<dbReference type="Gene3D" id="4.10.240.10">
    <property type="entry name" value="Zn(2)-C6 fungal-type DNA-binding domain"/>
    <property type="match status" value="1"/>
</dbReference>
<dbReference type="PROSITE" id="PS50048">
    <property type="entry name" value="ZN2_CY6_FUNGAL_2"/>
    <property type="match status" value="1"/>
</dbReference>
<comment type="subcellular location">
    <subcellularLocation>
        <location evidence="1">Nucleus</location>
    </subcellularLocation>
</comment>
<name>A0A9W9EZY7_9EURO</name>
<dbReference type="PANTHER" id="PTHR31001">
    <property type="entry name" value="UNCHARACTERIZED TRANSCRIPTIONAL REGULATORY PROTEIN"/>
    <property type="match status" value="1"/>
</dbReference>
<keyword evidence="2" id="KW-0479">Metal-binding</keyword>
<keyword evidence="10" id="KW-1185">Reference proteome</keyword>